<accession>M6V9H4</accession>
<dbReference type="EMBL" id="AKWD02000068">
    <property type="protein sequence ID" value="EMO51706.1"/>
    <property type="molecule type" value="Genomic_DNA"/>
</dbReference>
<dbReference type="AlphaFoldDB" id="M6V9H4"/>
<evidence type="ECO:0000313" key="1">
    <source>
        <dbReference type="EMBL" id="EMO51706.1"/>
    </source>
</evidence>
<evidence type="ECO:0000313" key="2">
    <source>
        <dbReference type="Proteomes" id="UP000012112"/>
    </source>
</evidence>
<dbReference type="Proteomes" id="UP000012112">
    <property type="component" value="Unassembled WGS sequence"/>
</dbReference>
<proteinExistence type="predicted"/>
<organism evidence="1 2">
    <name type="scientific">Leptospira noguchii</name>
    <dbReference type="NCBI Taxonomy" id="28182"/>
    <lineage>
        <taxon>Bacteria</taxon>
        <taxon>Pseudomonadati</taxon>
        <taxon>Spirochaetota</taxon>
        <taxon>Spirochaetia</taxon>
        <taxon>Leptospirales</taxon>
        <taxon>Leptospiraceae</taxon>
        <taxon>Leptospira</taxon>
    </lineage>
</organism>
<sequence>MNQTNFSRVRYKFHFKLRSKTRFQVIDRLIELLKNEFSICFCFMETLD</sequence>
<name>M6V9H4_9LEPT</name>
<comment type="caution">
    <text evidence="1">The sequence shown here is derived from an EMBL/GenBank/DDBJ whole genome shotgun (WGS) entry which is preliminary data.</text>
</comment>
<reference evidence="1 2" key="1">
    <citation type="submission" date="2013-01" db="EMBL/GenBank/DDBJ databases">
        <authorList>
            <person name="Harkins D.M."/>
            <person name="Durkin A.S."/>
            <person name="Brinkac L.M."/>
            <person name="Haft D.H."/>
            <person name="Selengut J.D."/>
            <person name="Sanka R."/>
            <person name="DePew J."/>
            <person name="Purushe J."/>
            <person name="Matthias M.A."/>
            <person name="Vinetz J.M."/>
            <person name="Sutton G.G."/>
            <person name="Nierman W.C."/>
            <person name="Fouts D.E."/>
        </authorList>
    </citation>
    <scope>NUCLEOTIDE SEQUENCE [LARGE SCALE GENOMIC DNA]</scope>
    <source>
        <strain evidence="1 2">HAI1536</strain>
    </source>
</reference>
<gene>
    <name evidence="1" type="ORF">LEP1GSC172_3209</name>
</gene>
<protein>
    <submittedName>
        <fullName evidence="1">Uncharacterized protein</fullName>
    </submittedName>
</protein>